<organism evidence="1 2">
    <name type="scientific">Xylaria grammica</name>
    <dbReference type="NCBI Taxonomy" id="363999"/>
    <lineage>
        <taxon>Eukaryota</taxon>
        <taxon>Fungi</taxon>
        <taxon>Dikarya</taxon>
        <taxon>Ascomycota</taxon>
        <taxon>Pezizomycotina</taxon>
        <taxon>Sordariomycetes</taxon>
        <taxon>Xylariomycetidae</taxon>
        <taxon>Xylariales</taxon>
        <taxon>Xylariaceae</taxon>
        <taxon>Xylaria</taxon>
    </lineage>
</organism>
<evidence type="ECO:0000313" key="2">
    <source>
        <dbReference type="Proteomes" id="UP000286045"/>
    </source>
</evidence>
<name>A0A439CUM8_9PEZI</name>
<gene>
    <name evidence="1" type="ORF">EKO27_g9259</name>
</gene>
<feature type="non-terminal residue" evidence="1">
    <location>
        <position position="129"/>
    </location>
</feature>
<protein>
    <submittedName>
        <fullName evidence="1">Uncharacterized protein</fullName>
    </submittedName>
</protein>
<evidence type="ECO:0000313" key="1">
    <source>
        <dbReference type="EMBL" id="RWA05856.1"/>
    </source>
</evidence>
<keyword evidence="2" id="KW-1185">Reference proteome</keyword>
<dbReference type="EMBL" id="RYZI01000392">
    <property type="protein sequence ID" value="RWA05856.1"/>
    <property type="molecule type" value="Genomic_DNA"/>
</dbReference>
<accession>A0A439CUM8</accession>
<reference evidence="1 2" key="1">
    <citation type="submission" date="2018-12" db="EMBL/GenBank/DDBJ databases">
        <title>Draft genome sequence of Xylaria grammica IHI A82.</title>
        <authorList>
            <person name="Buettner E."/>
            <person name="Kellner H."/>
        </authorList>
    </citation>
    <scope>NUCLEOTIDE SEQUENCE [LARGE SCALE GENOMIC DNA]</scope>
    <source>
        <strain evidence="1 2">IHI A82</strain>
    </source>
</reference>
<proteinExistence type="predicted"/>
<sequence length="129" mass="13912">MATEPPPSPSSFSLLRLNLPQNRHQDVAFVFHGTPTSSDTAAPLSLHLGAGKRSWRSEHVADLDSDAYVPSADAVQARPCEGLMERFASPPAQLLGAGMEFKDMPAQSGPRIRTGNSRRLAVLLAYMLV</sequence>
<dbReference type="Proteomes" id="UP000286045">
    <property type="component" value="Unassembled WGS sequence"/>
</dbReference>
<dbReference type="AlphaFoldDB" id="A0A439CUM8"/>
<comment type="caution">
    <text evidence="1">The sequence shown here is derived from an EMBL/GenBank/DDBJ whole genome shotgun (WGS) entry which is preliminary data.</text>
</comment>